<organism evidence="4 6">
    <name type="scientific">Halopseudomonas pelagia</name>
    <dbReference type="NCBI Taxonomy" id="553151"/>
    <lineage>
        <taxon>Bacteria</taxon>
        <taxon>Pseudomonadati</taxon>
        <taxon>Pseudomonadota</taxon>
        <taxon>Gammaproteobacteria</taxon>
        <taxon>Pseudomonadales</taxon>
        <taxon>Pseudomonadaceae</taxon>
        <taxon>Halopseudomonas</taxon>
    </lineage>
</organism>
<protein>
    <submittedName>
        <fullName evidence="4">2-methylcitrate dehydratase</fullName>
    </submittedName>
    <submittedName>
        <fullName evidence="5">MmgE/PrpD family protein</fullName>
    </submittedName>
</protein>
<comment type="similarity">
    <text evidence="1">Belongs to the PrpD family.</text>
</comment>
<evidence type="ECO:0000259" key="2">
    <source>
        <dbReference type="Pfam" id="PF03972"/>
    </source>
</evidence>
<dbReference type="GO" id="GO:0016829">
    <property type="term" value="F:lyase activity"/>
    <property type="evidence" value="ECO:0007669"/>
    <property type="project" value="InterPro"/>
</dbReference>
<proteinExistence type="inferred from homology"/>
<dbReference type="Proteomes" id="UP000344571">
    <property type="component" value="Chromosome"/>
</dbReference>
<evidence type="ECO:0000259" key="3">
    <source>
        <dbReference type="Pfam" id="PF19305"/>
    </source>
</evidence>
<dbReference type="Pfam" id="PF19305">
    <property type="entry name" value="MmgE_PrpD_C"/>
    <property type="match status" value="1"/>
</dbReference>
<dbReference type="InterPro" id="IPR005656">
    <property type="entry name" value="MmgE_PrpD"/>
</dbReference>
<reference evidence="4 6" key="1">
    <citation type="submission" date="2017-09" db="EMBL/GenBank/DDBJ databases">
        <title>Bacterial and phytoplankton interrelationship in Kongsfjorden, an Arctic fjord.</title>
        <authorList>
            <person name="Sinha R."/>
            <person name="Krishnan K."/>
        </authorList>
    </citation>
    <scope>NUCLEOTIDE SEQUENCE [LARGE SCALE GENOMIC DNA]</scope>
    <source>
        <strain evidence="4 6">58</strain>
    </source>
</reference>
<evidence type="ECO:0000313" key="5">
    <source>
        <dbReference type="EMBL" id="QFY55554.1"/>
    </source>
</evidence>
<dbReference type="InterPro" id="IPR045337">
    <property type="entry name" value="MmgE_PrpD_C"/>
</dbReference>
<dbReference type="Gene3D" id="1.10.4100.10">
    <property type="entry name" value="2-methylcitrate dehydratase PrpD"/>
    <property type="match status" value="1"/>
</dbReference>
<dbReference type="RefSeq" id="WP_096347317.1">
    <property type="nucleotide sequence ID" value="NZ_CP033116.1"/>
</dbReference>
<evidence type="ECO:0000313" key="6">
    <source>
        <dbReference type="Proteomes" id="UP000243750"/>
    </source>
</evidence>
<dbReference type="Gene3D" id="3.30.1330.120">
    <property type="entry name" value="2-methylcitrate dehydratase PrpD"/>
    <property type="match status" value="1"/>
</dbReference>
<dbReference type="EMBL" id="CP033116">
    <property type="protein sequence ID" value="QFY55554.1"/>
    <property type="molecule type" value="Genomic_DNA"/>
</dbReference>
<evidence type="ECO:0000313" key="4">
    <source>
        <dbReference type="EMBL" id="PCC98592.1"/>
    </source>
</evidence>
<dbReference type="InterPro" id="IPR042183">
    <property type="entry name" value="MmgE/PrpD_sf_1"/>
</dbReference>
<dbReference type="AlphaFoldDB" id="A0AA91U142"/>
<feature type="domain" description="MmgE/PrpD N-terminal" evidence="2">
    <location>
        <begin position="16"/>
        <end position="254"/>
    </location>
</feature>
<name>A0AA91U142_9GAMM</name>
<dbReference type="EMBL" id="NWMT01000189">
    <property type="protein sequence ID" value="PCC98592.1"/>
    <property type="molecule type" value="Genomic_DNA"/>
</dbReference>
<dbReference type="Proteomes" id="UP000243750">
    <property type="component" value="Unassembled WGS sequence"/>
</dbReference>
<reference evidence="5 7" key="2">
    <citation type="submission" date="2018-10" db="EMBL/GenBank/DDBJ databases">
        <title>Complete genome sequence of Pseudomonas pelagia strain Kongs-67.</title>
        <authorList>
            <person name="Sinha R.K."/>
            <person name="Krishnan K."/>
        </authorList>
    </citation>
    <scope>NUCLEOTIDE SEQUENCE [LARGE SCALE GENOMIC DNA]</scope>
    <source>
        <strain evidence="5 7">Kongs-67</strain>
    </source>
</reference>
<dbReference type="Pfam" id="PF03972">
    <property type="entry name" value="MmgE_PrpD_N"/>
    <property type="match status" value="1"/>
</dbReference>
<dbReference type="PANTHER" id="PTHR16943:SF8">
    <property type="entry name" value="2-METHYLCITRATE DEHYDRATASE"/>
    <property type="match status" value="1"/>
</dbReference>
<feature type="domain" description="MmgE/PrpD C-terminal" evidence="3">
    <location>
        <begin position="282"/>
        <end position="454"/>
    </location>
</feature>
<accession>A0AA91U142</accession>
<keyword evidence="7" id="KW-1185">Reference proteome</keyword>
<sequence length="470" mass="50023">MPSQPPSTASKPLIAEALADYAARFTYDAIPTVVRDRAKHLMLDAIGIALASTRYDFAKRALAASTELGSGTSQVIGMDAQLALRDAILMNGVLIHGLDYDDTHARGVIHATASVLPTVMAVAADTRASGKDLLSAYVLGMEIATRLASVAKGGFHQVGFHPTGLIGAFSSALVTAKLQNQSAAQMAMAQGIALSMASGNLEFLQDGAWTKRLHPGWAGVAGVTAATYARHGFIGPRAVYEGRFGLYNSHLGERAQDCDLGLATADLGQVWELTQVAVKPLPACHFTHACADSAIALHERAEFDIAQIKRIRALVPAEVIGIVCEPVANKRRPQNSYDAQFSIPYAVASGLLRGRFGLAEQEADALKAADVLALAAKVDYEADPDSGFPRHYSGEVIVELNDGREFRHREAINRGAADRPLSNADIVNKFMENTALVVSAARAEQIRELILNVDSGVDALTFSRSLVARA</sequence>
<dbReference type="InterPro" id="IPR042188">
    <property type="entry name" value="MmgE/PrpD_sf_2"/>
</dbReference>
<gene>
    <name evidence="4" type="ORF">CO192_14745</name>
    <name evidence="5" type="ORF">EAO82_03695</name>
</gene>
<dbReference type="InterPro" id="IPR045336">
    <property type="entry name" value="MmgE_PrpD_N"/>
</dbReference>
<dbReference type="InterPro" id="IPR036148">
    <property type="entry name" value="MmgE/PrpD_sf"/>
</dbReference>
<evidence type="ECO:0000313" key="7">
    <source>
        <dbReference type="Proteomes" id="UP000344571"/>
    </source>
</evidence>
<dbReference type="PANTHER" id="PTHR16943">
    <property type="entry name" value="2-METHYLCITRATE DEHYDRATASE-RELATED"/>
    <property type="match status" value="1"/>
</dbReference>
<dbReference type="SUPFAM" id="SSF103378">
    <property type="entry name" value="2-methylcitrate dehydratase PrpD"/>
    <property type="match status" value="1"/>
</dbReference>
<evidence type="ECO:0000256" key="1">
    <source>
        <dbReference type="ARBA" id="ARBA00006174"/>
    </source>
</evidence>